<name>A0ABW3L2N8_9BACI</name>
<dbReference type="Pfam" id="PF01381">
    <property type="entry name" value="HTH_3"/>
    <property type="match status" value="1"/>
</dbReference>
<dbReference type="InterPro" id="IPR011990">
    <property type="entry name" value="TPR-like_helical_dom_sf"/>
</dbReference>
<dbReference type="SUPFAM" id="SSF48452">
    <property type="entry name" value="TPR-like"/>
    <property type="match status" value="1"/>
</dbReference>
<evidence type="ECO:0000313" key="3">
    <source>
        <dbReference type="Proteomes" id="UP001596990"/>
    </source>
</evidence>
<dbReference type="Proteomes" id="UP001596990">
    <property type="component" value="Unassembled WGS sequence"/>
</dbReference>
<dbReference type="InterPro" id="IPR010982">
    <property type="entry name" value="Lambda_DNA-bd_dom_sf"/>
</dbReference>
<gene>
    <name evidence="2" type="ORF">ACFQ2J_08705</name>
</gene>
<dbReference type="SMART" id="SM00028">
    <property type="entry name" value="TPR"/>
    <property type="match status" value="3"/>
</dbReference>
<keyword evidence="3" id="KW-1185">Reference proteome</keyword>
<dbReference type="Gene3D" id="1.25.40.10">
    <property type="entry name" value="Tetratricopeptide repeat domain"/>
    <property type="match status" value="1"/>
</dbReference>
<dbReference type="EMBL" id="JBHTKL010000002">
    <property type="protein sequence ID" value="MFD1019273.1"/>
    <property type="molecule type" value="Genomic_DNA"/>
</dbReference>
<dbReference type="Gene3D" id="1.10.260.40">
    <property type="entry name" value="lambda repressor-like DNA-binding domains"/>
    <property type="match status" value="1"/>
</dbReference>
<comment type="caution">
    <text evidence="2">The sequence shown here is derived from an EMBL/GenBank/DDBJ whole genome shotgun (WGS) entry which is preliminary data.</text>
</comment>
<reference evidence="3" key="1">
    <citation type="journal article" date="2019" name="Int. J. Syst. Evol. Microbiol.">
        <title>The Global Catalogue of Microorganisms (GCM) 10K type strain sequencing project: providing services to taxonomists for standard genome sequencing and annotation.</title>
        <authorList>
            <consortium name="The Broad Institute Genomics Platform"/>
            <consortium name="The Broad Institute Genome Sequencing Center for Infectious Disease"/>
            <person name="Wu L."/>
            <person name="Ma J."/>
        </authorList>
    </citation>
    <scope>NUCLEOTIDE SEQUENCE [LARGE SCALE GENOMIC DNA]</scope>
    <source>
        <strain evidence="3">CCUG 56607</strain>
    </source>
</reference>
<dbReference type="InterPro" id="IPR019734">
    <property type="entry name" value="TPR_rpt"/>
</dbReference>
<dbReference type="CDD" id="cd00093">
    <property type="entry name" value="HTH_XRE"/>
    <property type="match status" value="1"/>
</dbReference>
<sequence length="419" mass="49177">MKGLLIRQERLKQQMTQEDLAFGVCSVSYLSKIEHDSIKPSEEIYHLLGERLGLDMSSVNDTFDNAIYDRLHMWHDSIKNRDSAMHDLYQSLTKSMQNHYHIDLTNLYLIFEFRYSFTIQMEKDKLSNKLKLLQSVYEYANLQYKFFYHKIIGIYHLSESELKKGLSHFKQANALLSELPMDDSELSYYIALVYSRLDSYAESIIYTQKAIDNYQNSLNYSKVIDCYLLMAINYSLLRIFDVAQEYLDKILLSAGDYLTNKMRGKVYHNMGYSCINNNKYEEGLEYLNIALRIKKKEKLATHPTIYLIALAHFSNSNSKKAEKFAEEGAKQALEAQDTKYQYSFAMLVEQIHGTHLSESFIEKLVDEIIPFFKMSDERTEYIQALRLLGEIYYENKKYKSSSQCFKIASHINLYGKEEQ</sequence>
<proteinExistence type="predicted"/>
<organism evidence="2 3">
    <name type="scientific">Thalassobacillus hwangdonensis</name>
    <dbReference type="NCBI Taxonomy" id="546108"/>
    <lineage>
        <taxon>Bacteria</taxon>
        <taxon>Bacillati</taxon>
        <taxon>Bacillota</taxon>
        <taxon>Bacilli</taxon>
        <taxon>Bacillales</taxon>
        <taxon>Bacillaceae</taxon>
        <taxon>Thalassobacillus</taxon>
    </lineage>
</organism>
<dbReference type="PROSITE" id="PS50943">
    <property type="entry name" value="HTH_CROC1"/>
    <property type="match status" value="1"/>
</dbReference>
<feature type="domain" description="HTH cro/C1-type" evidence="1">
    <location>
        <begin position="6"/>
        <end position="59"/>
    </location>
</feature>
<dbReference type="SMART" id="SM00530">
    <property type="entry name" value="HTH_XRE"/>
    <property type="match status" value="1"/>
</dbReference>
<dbReference type="InterPro" id="IPR001387">
    <property type="entry name" value="Cro/C1-type_HTH"/>
</dbReference>
<dbReference type="RefSeq" id="WP_386058841.1">
    <property type="nucleotide sequence ID" value="NZ_JBHTKL010000002.1"/>
</dbReference>
<evidence type="ECO:0000313" key="2">
    <source>
        <dbReference type="EMBL" id="MFD1019273.1"/>
    </source>
</evidence>
<dbReference type="SUPFAM" id="SSF47413">
    <property type="entry name" value="lambda repressor-like DNA-binding domains"/>
    <property type="match status" value="1"/>
</dbReference>
<accession>A0ABW3L2N8</accession>
<protein>
    <submittedName>
        <fullName evidence="2">Helix-turn-helix domain-containing protein</fullName>
    </submittedName>
</protein>
<evidence type="ECO:0000259" key="1">
    <source>
        <dbReference type="PROSITE" id="PS50943"/>
    </source>
</evidence>